<dbReference type="Pfam" id="PF07969">
    <property type="entry name" value="Amidohydro_3"/>
    <property type="match status" value="2"/>
</dbReference>
<evidence type="ECO:0000313" key="3">
    <source>
        <dbReference type="Proteomes" id="UP000509702"/>
    </source>
</evidence>
<keyword evidence="2" id="KW-0614">Plasmid</keyword>
<gene>
    <name evidence="2" type="ORF">HUE56_08550</name>
</gene>
<dbReference type="GO" id="GO:0016812">
    <property type="term" value="F:hydrolase activity, acting on carbon-nitrogen (but not peptide) bonds, in cyclic amides"/>
    <property type="evidence" value="ECO:0007669"/>
    <property type="project" value="TreeGrafter"/>
</dbReference>
<dbReference type="Gene3D" id="3.30.1490.130">
    <property type="entry name" value="D-aminoacylase. Domain 3"/>
    <property type="match status" value="1"/>
</dbReference>
<dbReference type="GO" id="GO:0005829">
    <property type="term" value="C:cytosol"/>
    <property type="evidence" value="ECO:0007669"/>
    <property type="project" value="TreeGrafter"/>
</dbReference>
<dbReference type="KEGG" id="aoz:HUE56_08550"/>
<dbReference type="SUPFAM" id="SSF51338">
    <property type="entry name" value="Composite domain of metallo-dependent hydrolases"/>
    <property type="match status" value="1"/>
</dbReference>
<feature type="domain" description="Amidohydrolase 3" evidence="1">
    <location>
        <begin position="356"/>
        <end position="484"/>
    </location>
</feature>
<dbReference type="Proteomes" id="UP000509702">
    <property type="component" value="Plasmid unnamed4"/>
</dbReference>
<accession>A0A6N1AK16</accession>
<dbReference type="GO" id="GO:0016811">
    <property type="term" value="F:hydrolase activity, acting on carbon-nitrogen (but not peptide) bonds, in linear amides"/>
    <property type="evidence" value="ECO:0007669"/>
    <property type="project" value="InterPro"/>
</dbReference>
<geneLocation type="plasmid" evidence="2 3">
    <name>unnamed4</name>
</geneLocation>
<dbReference type="SUPFAM" id="SSF51556">
    <property type="entry name" value="Metallo-dependent hydrolases"/>
    <property type="match status" value="1"/>
</dbReference>
<dbReference type="OrthoDB" id="9766983at2"/>
<dbReference type="Gene3D" id="2.30.40.10">
    <property type="entry name" value="Urease, subunit C, domain 1"/>
    <property type="match status" value="1"/>
</dbReference>
<dbReference type="AlphaFoldDB" id="A0A6N1AK16"/>
<name>A0A6N1AK16_9PROT</name>
<dbReference type="EMBL" id="CP054618">
    <property type="protein sequence ID" value="QKS50677.1"/>
    <property type="molecule type" value="Genomic_DNA"/>
</dbReference>
<keyword evidence="3" id="KW-1185">Reference proteome</keyword>
<sequence length="507" mass="53148">MLITPSLPQPCGGDGNGEPRPLYDVVLRNGMVADGSGRPVFAADVAIVADRIVAVGPLPPASGALELDVAGLVVAPGFIDVHTHDDRLILIQPEAEPKVTQGVTTVVTGNCGVSLAPVILDAEASDGAVPAPLNVLGRATDDFFGTFPAYLAAVEGASPAVNVVPLVGHMGLRASVGADPARAASDNEVAAMQAMLDGAMRAGAFGFSTGLAYPFSRNAPMEEVVALASVAGRYGAVYTTHMRDEGEGVLASLAESFATARAAGVRLVISHHKCLGVSVWGRSVLTLAAIDAAAEMSDIALDAYPYTASSTVLLPEKLKRSSETWVTWSTPFPEATSRRVEDIAADWGCTPEEAAERLAPAGAIYVNMDEGDVRRILKHRLCMIGSDGLPHDQHPHPRLWGTFPRVLGHYCRETGLFTLEEAVHRMTGLPAQQFGIPDRGAVRAGAYADLCIFDPATVCDRADFRNPTEPAAGIVHVFVNGQPVLRDGGIVGARPGRVIRNPHTSAA</sequence>
<dbReference type="InterPro" id="IPR023100">
    <property type="entry name" value="D-aminoacylase_insert_dom_sf"/>
</dbReference>
<organism evidence="2 3">
    <name type="scientific">Azospirillum oryzae</name>
    <dbReference type="NCBI Taxonomy" id="286727"/>
    <lineage>
        <taxon>Bacteria</taxon>
        <taxon>Pseudomonadati</taxon>
        <taxon>Pseudomonadota</taxon>
        <taxon>Alphaproteobacteria</taxon>
        <taxon>Rhodospirillales</taxon>
        <taxon>Azospirillaceae</taxon>
        <taxon>Azospirillum</taxon>
    </lineage>
</organism>
<dbReference type="CDD" id="cd01297">
    <property type="entry name" value="D-aminoacylase"/>
    <property type="match status" value="1"/>
</dbReference>
<feature type="domain" description="Amidohydrolase 3" evidence="1">
    <location>
        <begin position="67"/>
        <end position="271"/>
    </location>
</feature>
<dbReference type="InterPro" id="IPR050378">
    <property type="entry name" value="Metallo-dep_Hydrolases_sf"/>
</dbReference>
<evidence type="ECO:0000313" key="2">
    <source>
        <dbReference type="EMBL" id="QKS50677.1"/>
    </source>
</evidence>
<dbReference type="InterPro" id="IPR011059">
    <property type="entry name" value="Metal-dep_hydrolase_composite"/>
</dbReference>
<dbReference type="InterPro" id="IPR013108">
    <property type="entry name" value="Amidohydro_3"/>
</dbReference>
<dbReference type="PANTHER" id="PTHR11647">
    <property type="entry name" value="HYDRANTOINASE/DIHYDROPYRIMIDINASE FAMILY MEMBER"/>
    <property type="match status" value="1"/>
</dbReference>
<evidence type="ECO:0000259" key="1">
    <source>
        <dbReference type="Pfam" id="PF07969"/>
    </source>
</evidence>
<dbReference type="InterPro" id="IPR032466">
    <property type="entry name" value="Metal_Hydrolase"/>
</dbReference>
<proteinExistence type="predicted"/>
<dbReference type="PANTHER" id="PTHR11647:SF1">
    <property type="entry name" value="COLLAPSIN RESPONSE MEDIATOR PROTEIN"/>
    <property type="match status" value="1"/>
</dbReference>
<protein>
    <submittedName>
        <fullName evidence="2">D-aminoacylase</fullName>
    </submittedName>
</protein>
<dbReference type="Gene3D" id="3.20.20.140">
    <property type="entry name" value="Metal-dependent hydrolases"/>
    <property type="match status" value="1"/>
</dbReference>
<reference evidence="2 3" key="1">
    <citation type="submission" date="2020-06" db="EMBL/GenBank/DDBJ databases">
        <title>Complete genome of Azosprillum oryzae KACC14407.</title>
        <authorList>
            <person name="Kim M."/>
            <person name="Park Y.-J."/>
            <person name="Shin J.-H."/>
        </authorList>
    </citation>
    <scope>NUCLEOTIDE SEQUENCE [LARGE SCALE GENOMIC DNA]</scope>
    <source>
        <strain evidence="2 3">KACC 14407</strain>
        <plasmid evidence="2 3">unnamed4</plasmid>
    </source>
</reference>